<feature type="domain" description="WYL" evidence="2">
    <location>
        <begin position="126"/>
        <end position="195"/>
    </location>
</feature>
<dbReference type="InterPro" id="IPR051534">
    <property type="entry name" value="CBASS_pafABC_assoc_protein"/>
</dbReference>
<keyword evidence="6" id="KW-1185">Reference proteome</keyword>
<evidence type="ECO:0000259" key="3">
    <source>
        <dbReference type="Pfam" id="PF26107"/>
    </source>
</evidence>
<reference evidence="6" key="1">
    <citation type="submission" date="2015-02" db="EMBL/GenBank/DDBJ databases">
        <authorList>
            <person name="Chooi Y.-H."/>
        </authorList>
    </citation>
    <scope>NUCLEOTIDE SEQUENCE [LARGE SCALE GENOMIC DNA]</scope>
    <source>
        <strain evidence="6">strain Y</strain>
    </source>
</reference>
<name>A0A0D6JEC9_9HYPH</name>
<dbReference type="EMBL" id="LN829119">
    <property type="protein sequence ID" value="CPR18356.1"/>
    <property type="molecule type" value="Genomic_DNA"/>
</dbReference>
<dbReference type="Pfam" id="PF13280">
    <property type="entry name" value="WYL"/>
    <property type="match status" value="1"/>
</dbReference>
<dbReference type="KEGG" id="fiy:BN1229_v1_1674"/>
<evidence type="ECO:0000259" key="2">
    <source>
        <dbReference type="Pfam" id="PF13280"/>
    </source>
</evidence>
<dbReference type="AlphaFoldDB" id="A0A0D6JEC9"/>
<dbReference type="PROSITE" id="PS52050">
    <property type="entry name" value="WYL"/>
    <property type="match status" value="1"/>
</dbReference>
<evidence type="ECO:0000256" key="1">
    <source>
        <dbReference type="SAM" id="MobiDB-lite"/>
    </source>
</evidence>
<feature type="region of interest" description="Disordered" evidence="1">
    <location>
        <begin position="271"/>
        <end position="297"/>
    </location>
</feature>
<dbReference type="PANTHER" id="PTHR34580">
    <property type="match status" value="1"/>
</dbReference>
<dbReference type="InterPro" id="IPR016634">
    <property type="entry name" value="CapW-like"/>
</dbReference>
<protein>
    <submittedName>
        <fullName evidence="5">Uncharacterized protein</fullName>
    </submittedName>
</protein>
<organism evidence="5 6">
    <name type="scientific">Candidatus Filomicrobium marinum</name>
    <dbReference type="NCBI Taxonomy" id="1608628"/>
    <lineage>
        <taxon>Bacteria</taxon>
        <taxon>Pseudomonadati</taxon>
        <taxon>Pseudomonadota</taxon>
        <taxon>Alphaproteobacteria</taxon>
        <taxon>Hyphomicrobiales</taxon>
        <taxon>Hyphomicrobiaceae</taxon>
        <taxon>Filomicrobium</taxon>
    </lineage>
</organism>
<gene>
    <name evidence="5" type="ORF">YBN1229_v1_1674</name>
</gene>
<dbReference type="Proteomes" id="UP000033187">
    <property type="component" value="Chromosome 1"/>
</dbReference>
<evidence type="ECO:0000259" key="4">
    <source>
        <dbReference type="Pfam" id="PF26109"/>
    </source>
</evidence>
<evidence type="ECO:0000313" key="6">
    <source>
        <dbReference type="Proteomes" id="UP000033187"/>
    </source>
</evidence>
<dbReference type="InterPro" id="IPR026881">
    <property type="entry name" value="WYL_dom"/>
</dbReference>
<dbReference type="InterPro" id="IPR059019">
    <property type="entry name" value="WHD_CapW"/>
</dbReference>
<dbReference type="InterPro" id="IPR059020">
    <property type="entry name" value="CapW_CTD"/>
</dbReference>
<feature type="domain" description="DNA-binding transcriptional repressor CapW C-terminal dimerisation" evidence="3">
    <location>
        <begin position="216"/>
        <end position="283"/>
    </location>
</feature>
<sequence length="297" mass="34464">MKASAPGLRWGIEQRLEFIEFRLFWEGGVNRADIRGFFGVSVPQASNDLSHYQEVAPGNMLYDKSLKRYYASDDFKPKYLVPDANHYLMQMVATDPSPFTATDSWVSQPVGFATIPQPRRAIDPSMLRKLLNVIRTEQSVEIRYQSLNSEKPKPQWRRITPHAFCFDGMRWHARAYCHDRHAYRDFLLPRISGLRNTAEPGKLADKDSAWHEIYHLKLKPHPKLSEEQQKAIASDYGMKDGEFEIPMRLALLFYFRKHYLGLDYKEHEKSPQQQHIVMADPDSVRAAQARADALPKE</sequence>
<accession>A0A0D6JEC9</accession>
<dbReference type="PIRSF" id="PIRSF015558">
    <property type="entry name" value="Txn_reg_DeoR_prd"/>
    <property type="match status" value="1"/>
</dbReference>
<dbReference type="PANTHER" id="PTHR34580:SF3">
    <property type="entry name" value="PROTEIN PAFB"/>
    <property type="match status" value="1"/>
</dbReference>
<evidence type="ECO:0000313" key="5">
    <source>
        <dbReference type="EMBL" id="CPR18356.1"/>
    </source>
</evidence>
<proteinExistence type="predicted"/>
<dbReference type="Pfam" id="PF26107">
    <property type="entry name" value="BrxR_CTD"/>
    <property type="match status" value="1"/>
</dbReference>
<dbReference type="RefSeq" id="WP_046477825.1">
    <property type="nucleotide sequence ID" value="NZ_LN829118.1"/>
</dbReference>
<dbReference type="Pfam" id="PF26109">
    <property type="entry name" value="WHD_BrxR"/>
    <property type="match status" value="1"/>
</dbReference>
<dbReference type="KEGG" id="fil:BN1229_v1_1670"/>
<feature type="domain" description="DNA-binding transcriptional repressor CapW winged helix-turn-helix" evidence="4">
    <location>
        <begin position="12"/>
        <end position="91"/>
    </location>
</feature>
<dbReference type="OrthoDB" id="6400324at2"/>